<dbReference type="InterPro" id="IPR002938">
    <property type="entry name" value="FAD-bd"/>
</dbReference>
<dbReference type="EMBL" id="JAAAJA010000842">
    <property type="protein sequence ID" value="KAG0249281.1"/>
    <property type="molecule type" value="Genomic_DNA"/>
</dbReference>
<proteinExistence type="inferred from homology"/>
<dbReference type="PANTHER" id="PTHR47356:SF2">
    <property type="entry name" value="FAD-BINDING DOMAIN-CONTAINING PROTEIN-RELATED"/>
    <property type="match status" value="1"/>
</dbReference>
<keyword evidence="5" id="KW-0472">Membrane</keyword>
<evidence type="ECO:0000256" key="3">
    <source>
        <dbReference type="ARBA" id="ARBA00022827"/>
    </source>
</evidence>
<dbReference type="AlphaFoldDB" id="A0A9P6PN43"/>
<keyword evidence="4" id="KW-0560">Oxidoreductase</keyword>
<feature type="domain" description="FAD-binding" evidence="6">
    <location>
        <begin position="21"/>
        <end position="385"/>
    </location>
</feature>
<dbReference type="GO" id="GO:0071949">
    <property type="term" value="F:FAD binding"/>
    <property type="evidence" value="ECO:0007669"/>
    <property type="project" value="InterPro"/>
</dbReference>
<dbReference type="Pfam" id="PF01494">
    <property type="entry name" value="FAD_binding_3"/>
    <property type="match status" value="1"/>
</dbReference>
<dbReference type="Proteomes" id="UP000726737">
    <property type="component" value="Unassembled WGS sequence"/>
</dbReference>
<evidence type="ECO:0000256" key="2">
    <source>
        <dbReference type="ARBA" id="ARBA00022630"/>
    </source>
</evidence>
<protein>
    <recommendedName>
        <fullName evidence="6">FAD-binding domain-containing protein</fullName>
    </recommendedName>
</protein>
<accession>A0A9P6PN43</accession>
<dbReference type="InterPro" id="IPR050562">
    <property type="entry name" value="FAD_mOase_fung"/>
</dbReference>
<evidence type="ECO:0000313" key="8">
    <source>
        <dbReference type="Proteomes" id="UP000726737"/>
    </source>
</evidence>
<reference evidence="7" key="1">
    <citation type="journal article" date="2020" name="Fungal Divers.">
        <title>Resolving the Mortierellaceae phylogeny through synthesis of multi-gene phylogenetics and phylogenomics.</title>
        <authorList>
            <person name="Vandepol N."/>
            <person name="Liber J."/>
            <person name="Desiro A."/>
            <person name="Na H."/>
            <person name="Kennedy M."/>
            <person name="Barry K."/>
            <person name="Grigoriev I.V."/>
            <person name="Miller A.N."/>
            <person name="O'Donnell K."/>
            <person name="Stajich J.E."/>
            <person name="Bonito G."/>
        </authorList>
    </citation>
    <scope>NUCLEOTIDE SEQUENCE</scope>
    <source>
        <strain evidence="7">KOD948</strain>
    </source>
</reference>
<keyword evidence="5" id="KW-1133">Transmembrane helix</keyword>
<evidence type="ECO:0000259" key="6">
    <source>
        <dbReference type="Pfam" id="PF01494"/>
    </source>
</evidence>
<comment type="similarity">
    <text evidence="1">Belongs to the paxM FAD-dependent monooxygenase family.</text>
</comment>
<evidence type="ECO:0000256" key="5">
    <source>
        <dbReference type="SAM" id="Phobius"/>
    </source>
</evidence>
<keyword evidence="8" id="KW-1185">Reference proteome</keyword>
<evidence type="ECO:0000256" key="1">
    <source>
        <dbReference type="ARBA" id="ARBA00007992"/>
    </source>
</evidence>
<dbReference type="GO" id="GO:0004497">
    <property type="term" value="F:monooxygenase activity"/>
    <property type="evidence" value="ECO:0007669"/>
    <property type="project" value="InterPro"/>
</dbReference>
<keyword evidence="3" id="KW-0274">FAD</keyword>
<evidence type="ECO:0000313" key="7">
    <source>
        <dbReference type="EMBL" id="KAG0249281.1"/>
    </source>
</evidence>
<comment type="caution">
    <text evidence="7">The sequence shown here is derived from an EMBL/GenBank/DDBJ whole genome shotgun (WGS) entry which is preliminary data.</text>
</comment>
<dbReference type="PRINTS" id="PR00420">
    <property type="entry name" value="RNGMNOXGNASE"/>
</dbReference>
<sequence>MSDTSPPVLAGVAAESTKPYVLIVGAGLGGLMMGILLERAGIPYDIFERAAKVKPLGALMSISENILPAFEQLGLLEAIEKIALPLKLFSVYKESMEHLGDYYSGRKAKTGYDSLLFPRPKLYELMLKQIPAERLHFSKKVLSTEQKPEGVLIRCADNTTYRGDILVGADGAYSGVRQSLYKQLSAEGKLPVEDGKDLEMGYVCMVGTTDPQDPEKYPMFKDDHTKIMQVAGENSPYTWTTICVAENRICWSVVSQLPSVRAAQDERFRNSEWGPETNEAMIKEIYNFPTVMGGKLGDLIDATPRDLISKVFLEEKMFQTWYHGRAALLGDAVHKMLPTAGQGAVNAMQDAVVLTNCIYHMPSVTPDNITAAFKAYQEHRYPHAKMQFDISRANGKIMSGQTWSERLIRAIVLNYIPQRVLDRSIKGANYRPQISFLPEAKMRGIVPVLPQMTFPTRTENITTSTAVAV</sequence>
<dbReference type="InterPro" id="IPR036188">
    <property type="entry name" value="FAD/NAD-bd_sf"/>
</dbReference>
<keyword evidence="2" id="KW-0285">Flavoprotein</keyword>
<dbReference type="SUPFAM" id="SSF51905">
    <property type="entry name" value="FAD/NAD(P)-binding domain"/>
    <property type="match status" value="1"/>
</dbReference>
<dbReference type="Gene3D" id="3.50.50.60">
    <property type="entry name" value="FAD/NAD(P)-binding domain"/>
    <property type="match status" value="1"/>
</dbReference>
<evidence type="ECO:0000256" key="4">
    <source>
        <dbReference type="ARBA" id="ARBA00023002"/>
    </source>
</evidence>
<feature type="transmembrane region" description="Helical" evidence="5">
    <location>
        <begin position="20"/>
        <end position="37"/>
    </location>
</feature>
<name>A0A9P6PN43_9FUNG</name>
<gene>
    <name evidence="7" type="ORF">BG011_009443</name>
</gene>
<keyword evidence="5" id="KW-0812">Transmembrane</keyword>
<dbReference type="PANTHER" id="PTHR47356">
    <property type="entry name" value="FAD-DEPENDENT MONOOXYGENASE ASQG-RELATED"/>
    <property type="match status" value="1"/>
</dbReference>
<organism evidence="7 8">
    <name type="scientific">Mortierella polycephala</name>
    <dbReference type="NCBI Taxonomy" id="41804"/>
    <lineage>
        <taxon>Eukaryota</taxon>
        <taxon>Fungi</taxon>
        <taxon>Fungi incertae sedis</taxon>
        <taxon>Mucoromycota</taxon>
        <taxon>Mortierellomycotina</taxon>
        <taxon>Mortierellomycetes</taxon>
        <taxon>Mortierellales</taxon>
        <taxon>Mortierellaceae</taxon>
        <taxon>Mortierella</taxon>
    </lineage>
</organism>
<dbReference type="OrthoDB" id="655030at2759"/>